<evidence type="ECO:0000256" key="1">
    <source>
        <dbReference type="SAM" id="MobiDB-lite"/>
    </source>
</evidence>
<dbReference type="Gene3D" id="3.30.420.10">
    <property type="entry name" value="Ribonuclease H-like superfamily/Ribonuclease H"/>
    <property type="match status" value="1"/>
</dbReference>
<feature type="region of interest" description="Disordered" evidence="1">
    <location>
        <begin position="46"/>
        <end position="67"/>
    </location>
</feature>
<reference evidence="2 3" key="1">
    <citation type="submission" date="2023-02" db="EMBL/GenBank/DDBJ databases">
        <title>LHISI_Scaffold_Assembly.</title>
        <authorList>
            <person name="Stuart O.P."/>
            <person name="Cleave R."/>
            <person name="Magrath M.J.L."/>
            <person name="Mikheyev A.S."/>
        </authorList>
    </citation>
    <scope>NUCLEOTIDE SEQUENCE [LARGE SCALE GENOMIC DNA]</scope>
    <source>
        <strain evidence="2">Daus_M_001</strain>
        <tissue evidence="2">Leg muscle</tissue>
    </source>
</reference>
<keyword evidence="3" id="KW-1185">Reference proteome</keyword>
<accession>A0ABQ9HM54</accession>
<evidence type="ECO:0000313" key="2">
    <source>
        <dbReference type="EMBL" id="KAJ8885234.1"/>
    </source>
</evidence>
<dbReference type="Proteomes" id="UP001159363">
    <property type="component" value="Chromosome X"/>
</dbReference>
<gene>
    <name evidence="2" type="ORF">PR048_011430</name>
</gene>
<proteinExistence type="predicted"/>
<dbReference type="InterPro" id="IPR036397">
    <property type="entry name" value="RNaseH_sf"/>
</dbReference>
<comment type="caution">
    <text evidence="2">The sequence shown here is derived from an EMBL/GenBank/DDBJ whole genome shotgun (WGS) entry which is preliminary data.</text>
</comment>
<dbReference type="EMBL" id="JARBHB010000004">
    <property type="protein sequence ID" value="KAJ8885234.1"/>
    <property type="molecule type" value="Genomic_DNA"/>
</dbReference>
<evidence type="ECO:0000313" key="3">
    <source>
        <dbReference type="Proteomes" id="UP001159363"/>
    </source>
</evidence>
<sequence length="267" mass="29088">MLAVDISHIGKARLEKCDLRNGISRAGANTAGEADVCEIASNPPSMVDGSVTSLPPPPHSPPPKRRDNAASVAMALCDISTLIGYGKIPNRNAILRRMQAFRITGSVMKKKTICRYPSVQTTENIDRVREVILASPFCYARCQASALGMSNRLKVTVLCTVVKFGIIGPFYLEEVDMAVTVTSACYIEMLNTFMKPELHRHEVNISHVWFQQDGATAQTAFFGTSSPSMLSPISAMSRESLAPPINPCDFFVGLPQVYSVCKKAAHH</sequence>
<protein>
    <submittedName>
        <fullName evidence="2">Uncharacterized protein</fullName>
    </submittedName>
</protein>
<name>A0ABQ9HM54_9NEOP</name>
<organism evidence="2 3">
    <name type="scientific">Dryococelus australis</name>
    <dbReference type="NCBI Taxonomy" id="614101"/>
    <lineage>
        <taxon>Eukaryota</taxon>
        <taxon>Metazoa</taxon>
        <taxon>Ecdysozoa</taxon>
        <taxon>Arthropoda</taxon>
        <taxon>Hexapoda</taxon>
        <taxon>Insecta</taxon>
        <taxon>Pterygota</taxon>
        <taxon>Neoptera</taxon>
        <taxon>Polyneoptera</taxon>
        <taxon>Phasmatodea</taxon>
        <taxon>Verophasmatodea</taxon>
        <taxon>Anareolatae</taxon>
        <taxon>Phasmatidae</taxon>
        <taxon>Eurycanthinae</taxon>
        <taxon>Dryococelus</taxon>
    </lineage>
</organism>